<dbReference type="PANTHER" id="PTHR14456">
    <property type="entry name" value="INOSITOL POLYPHOSPHATE KINASE 1"/>
    <property type="match status" value="1"/>
</dbReference>
<dbReference type="RefSeq" id="XP_014246150.1">
    <property type="nucleotide sequence ID" value="XM_014390664.2"/>
</dbReference>
<dbReference type="EnsemblMetazoa" id="XM_014390663.2">
    <property type="protein sequence ID" value="XP_014246149.1"/>
    <property type="gene ID" value="LOC106664712"/>
</dbReference>
<dbReference type="PANTHER" id="PTHR14456:SF2">
    <property type="entry name" value="INOSITOL-PENTAKISPHOSPHATE 2-KINASE"/>
    <property type="match status" value="1"/>
</dbReference>
<dbReference type="RefSeq" id="XP_014246152.1">
    <property type="nucleotide sequence ID" value="XM_014390666.2"/>
</dbReference>
<dbReference type="RefSeq" id="XP_024083887.1">
    <property type="nucleotide sequence ID" value="XM_024228119.1"/>
</dbReference>
<accession>A0A8I6TFC7</accession>
<comment type="domain">
    <text evidence="7">The EXKPK motif is conserved in inositol-pentakisphosphate 2-kinases of both family 1 and 2.</text>
</comment>
<name>A0A8I6TFC7_CIMLE</name>
<dbReference type="InterPro" id="IPR043001">
    <property type="entry name" value="IP5_2-K_N_lobe"/>
</dbReference>
<evidence type="ECO:0000256" key="1">
    <source>
        <dbReference type="ARBA" id="ARBA00007229"/>
    </source>
</evidence>
<evidence type="ECO:0000313" key="8">
    <source>
        <dbReference type="EnsemblMetazoa" id="XP_014246148.1"/>
    </source>
</evidence>
<dbReference type="EnsemblMetazoa" id="XM_014390666.2">
    <property type="protein sequence ID" value="XP_014246152.1"/>
    <property type="gene ID" value="LOC106664712"/>
</dbReference>
<evidence type="ECO:0000256" key="3">
    <source>
        <dbReference type="ARBA" id="ARBA00022679"/>
    </source>
</evidence>
<dbReference type="RefSeq" id="XP_014246151.1">
    <property type="nucleotide sequence ID" value="XM_014390665.2"/>
</dbReference>
<evidence type="ECO:0000256" key="5">
    <source>
        <dbReference type="ARBA" id="ARBA00022777"/>
    </source>
</evidence>
<comment type="catalytic activity">
    <reaction evidence="7">
        <text>1D-myo-inositol 1,3,4,5,6-pentakisphosphate + ATP = 1D-myo-inositol hexakisphosphate + ADP + H(+)</text>
        <dbReference type="Rhea" id="RHEA:20313"/>
        <dbReference type="ChEBI" id="CHEBI:15378"/>
        <dbReference type="ChEBI" id="CHEBI:30616"/>
        <dbReference type="ChEBI" id="CHEBI:57733"/>
        <dbReference type="ChEBI" id="CHEBI:58130"/>
        <dbReference type="ChEBI" id="CHEBI:456216"/>
        <dbReference type="EC" id="2.7.1.158"/>
    </reaction>
</comment>
<dbReference type="Gene3D" id="3.30.200.110">
    <property type="entry name" value="Inositol-pentakisphosphate 2-kinase, N-lobe"/>
    <property type="match status" value="1"/>
</dbReference>
<comment type="function">
    <text evidence="7">Phosphorylates Ins(1,3,4,5,6)P5 at position 2 to form Ins(1,2,3,4,5,6)P6 (InsP6 or phytate).</text>
</comment>
<evidence type="ECO:0000256" key="2">
    <source>
        <dbReference type="ARBA" id="ARBA00012023"/>
    </source>
</evidence>
<dbReference type="AlphaFoldDB" id="A0A8I6TFC7"/>
<reference evidence="8" key="1">
    <citation type="submission" date="2022-01" db="UniProtKB">
        <authorList>
            <consortium name="EnsemblMetazoa"/>
        </authorList>
    </citation>
    <scope>IDENTIFICATION</scope>
</reference>
<dbReference type="OrthoDB" id="272370at2759"/>
<dbReference type="EnsemblMetazoa" id="XM_014390665.2">
    <property type="protein sequence ID" value="XP_014246151.1"/>
    <property type="gene ID" value="LOC106664712"/>
</dbReference>
<dbReference type="GO" id="GO:0005634">
    <property type="term" value="C:nucleus"/>
    <property type="evidence" value="ECO:0007669"/>
    <property type="project" value="TreeGrafter"/>
</dbReference>
<dbReference type="RefSeq" id="XP_014246148.1">
    <property type="nucleotide sequence ID" value="XM_014390662.2"/>
</dbReference>
<dbReference type="GO" id="GO:0005524">
    <property type="term" value="F:ATP binding"/>
    <property type="evidence" value="ECO:0007669"/>
    <property type="project" value="UniProtKB-KW"/>
</dbReference>
<evidence type="ECO:0000256" key="6">
    <source>
        <dbReference type="ARBA" id="ARBA00022840"/>
    </source>
</evidence>
<dbReference type="EnsemblMetazoa" id="XM_014390662.2">
    <property type="protein sequence ID" value="XP_014246148.1"/>
    <property type="gene ID" value="LOC106664712"/>
</dbReference>
<keyword evidence="4 7" id="KW-0547">Nucleotide-binding</keyword>
<dbReference type="Pfam" id="PF06090">
    <property type="entry name" value="Ins_P5_2-kin"/>
    <property type="match status" value="1"/>
</dbReference>
<evidence type="ECO:0000256" key="7">
    <source>
        <dbReference type="RuleBase" id="RU364126"/>
    </source>
</evidence>
<dbReference type="GO" id="GO:0035299">
    <property type="term" value="F:inositol-1,3,4,5,6-pentakisphosphate 2-kinase activity"/>
    <property type="evidence" value="ECO:0007669"/>
    <property type="project" value="UniProtKB-EC"/>
</dbReference>
<organism evidence="8 9">
    <name type="scientific">Cimex lectularius</name>
    <name type="common">Bed bug</name>
    <name type="synonym">Acanthia lectularia</name>
    <dbReference type="NCBI Taxonomy" id="79782"/>
    <lineage>
        <taxon>Eukaryota</taxon>
        <taxon>Metazoa</taxon>
        <taxon>Ecdysozoa</taxon>
        <taxon>Arthropoda</taxon>
        <taxon>Hexapoda</taxon>
        <taxon>Insecta</taxon>
        <taxon>Pterygota</taxon>
        <taxon>Neoptera</taxon>
        <taxon>Paraneoptera</taxon>
        <taxon>Hemiptera</taxon>
        <taxon>Heteroptera</taxon>
        <taxon>Panheteroptera</taxon>
        <taxon>Cimicomorpha</taxon>
        <taxon>Cimicidae</taxon>
        <taxon>Cimex</taxon>
    </lineage>
</organism>
<evidence type="ECO:0000313" key="9">
    <source>
        <dbReference type="Proteomes" id="UP000494040"/>
    </source>
</evidence>
<comment type="similarity">
    <text evidence="1">Belongs to the IPK1 type 2 family.</text>
</comment>
<dbReference type="EC" id="2.7.1.158" evidence="2 7"/>
<dbReference type="InterPro" id="IPR009286">
    <property type="entry name" value="Ins_P5_2-kin"/>
</dbReference>
<protein>
    <recommendedName>
        <fullName evidence="2 7">Inositol-pentakisphosphate 2-kinase</fullName>
        <ecNumber evidence="2 7">2.7.1.158</ecNumber>
    </recommendedName>
</protein>
<dbReference type="RefSeq" id="XP_014246149.1">
    <property type="nucleotide sequence ID" value="XM_014390663.2"/>
</dbReference>
<keyword evidence="5 7" id="KW-0418">Kinase</keyword>
<evidence type="ECO:0000256" key="4">
    <source>
        <dbReference type="ARBA" id="ARBA00022741"/>
    </source>
</evidence>
<dbReference type="EnsemblMetazoa" id="XM_024228119.1">
    <property type="protein sequence ID" value="XP_024083887.1"/>
    <property type="gene ID" value="LOC106664712"/>
</dbReference>
<sequence>MNINQDIQPALCLSLDNLNWIYRGEGNANLVISLPQEKIILRMQKCEYDIIVNKRVIQQMELKIITDLKFYKFVMLPLLGKAFVQPPFLARISDKEIAELDAKLYNFRPSFRLNKGVRFSLLTGHPDYTHLPPSLTYEYFQSGLQCSNLLALHNECFTYCIEIKPKQGWIPLCDRNHPKCAFCCNQYLKYMKKRVRKISQYCPLDLFSGNISRMKKALKNLLKTPQNNLKIFENGNLIYSEDSLRDYVEILRAILEPGSEEVNSERLIEKWSALLQEALTKRLSDAPSYTFVQDGKENDTKDNSVGIPMSSPLEGMIPACDWNSEPLPENCVLQRILSIQKLQNTSFNSIYKSYCDKKDFEEDYAYVDNLLCVKKCWDPIQRYLLATTAKDCSIFITLQRCSNKNIDNNLHYVTDFDGISYRINIGISDLDSKPLSCIEKHYRRDSEILSAILFYANSKVM</sequence>
<dbReference type="Proteomes" id="UP000494040">
    <property type="component" value="Unassembled WGS sequence"/>
</dbReference>
<dbReference type="EnsemblMetazoa" id="XM_014390664.2">
    <property type="protein sequence ID" value="XP_014246150.1"/>
    <property type="gene ID" value="LOC106664712"/>
</dbReference>
<dbReference type="OMA" id="DKCRCRY"/>
<dbReference type="KEGG" id="clec:106664712"/>
<keyword evidence="6 7" id="KW-0067">ATP-binding</keyword>
<keyword evidence="9" id="KW-1185">Reference proteome</keyword>
<dbReference type="GO" id="GO:0032958">
    <property type="term" value="P:inositol phosphate biosynthetic process"/>
    <property type="evidence" value="ECO:0007669"/>
    <property type="project" value="TreeGrafter"/>
</dbReference>
<keyword evidence="3 7" id="KW-0808">Transferase</keyword>
<dbReference type="GeneID" id="106664712"/>
<proteinExistence type="inferred from homology"/>